<evidence type="ECO:0000313" key="2">
    <source>
        <dbReference type="Proteomes" id="UP001167160"/>
    </source>
</evidence>
<accession>A0ABT0X5V6</accession>
<dbReference type="NCBIfam" id="TIGR01549">
    <property type="entry name" value="HAD-SF-IA-v1"/>
    <property type="match status" value="1"/>
</dbReference>
<dbReference type="PRINTS" id="PR00413">
    <property type="entry name" value="HADHALOGNASE"/>
</dbReference>
<name>A0ABT0X5V6_9ACTN</name>
<protein>
    <submittedName>
        <fullName evidence="1">HAD-IA family hydrolase</fullName>
    </submittedName>
</protein>
<evidence type="ECO:0000313" key="1">
    <source>
        <dbReference type="EMBL" id="MCM2577640.1"/>
    </source>
</evidence>
<keyword evidence="1" id="KW-0378">Hydrolase</keyword>
<keyword evidence="2" id="KW-1185">Reference proteome</keyword>
<comment type="caution">
    <text evidence="1">The sequence shown here is derived from an EMBL/GenBank/DDBJ whole genome shotgun (WGS) entry which is preliminary data.</text>
</comment>
<dbReference type="EMBL" id="JAMQGM010000020">
    <property type="protein sequence ID" value="MCM2577640.1"/>
    <property type="molecule type" value="Genomic_DNA"/>
</dbReference>
<dbReference type="InterPro" id="IPR036412">
    <property type="entry name" value="HAD-like_sf"/>
</dbReference>
<sequence length="205" mass="21863">MTAPTFRSFDALLCDFDGVLRLWDPQGMPGLDRAYDLPEGTLAAAAFGPERLLPAVTGKCTDEQWRASVARELARPCGSLERARQLAAEWSALTGEVDAAVLELLAEARRRGPVVLVSNATTRLESDLELLGLTGVFDAVVSSARIGMAKPESGIYRYAAKAVDMPLGRCLFVDDAAANVEAARTQGMAGVHYRSPADLRAVLAG</sequence>
<dbReference type="GO" id="GO:0016787">
    <property type="term" value="F:hydrolase activity"/>
    <property type="evidence" value="ECO:0007669"/>
    <property type="project" value="UniProtKB-KW"/>
</dbReference>
<proteinExistence type="predicted"/>
<dbReference type="RefSeq" id="WP_251412744.1">
    <property type="nucleotide sequence ID" value="NZ_JAMQGM010000020.1"/>
</dbReference>
<dbReference type="InterPro" id="IPR006439">
    <property type="entry name" value="HAD-SF_hydro_IA"/>
</dbReference>
<dbReference type="Pfam" id="PF00702">
    <property type="entry name" value="Hydrolase"/>
    <property type="match status" value="1"/>
</dbReference>
<organism evidence="1 2">
    <name type="scientific">Streptomyces meridianus</name>
    <dbReference type="NCBI Taxonomy" id="2938945"/>
    <lineage>
        <taxon>Bacteria</taxon>
        <taxon>Bacillati</taxon>
        <taxon>Actinomycetota</taxon>
        <taxon>Actinomycetes</taxon>
        <taxon>Kitasatosporales</taxon>
        <taxon>Streptomycetaceae</taxon>
        <taxon>Streptomyces</taxon>
    </lineage>
</organism>
<dbReference type="InterPro" id="IPR023214">
    <property type="entry name" value="HAD_sf"/>
</dbReference>
<dbReference type="Gene3D" id="3.40.50.1000">
    <property type="entry name" value="HAD superfamily/HAD-like"/>
    <property type="match status" value="1"/>
</dbReference>
<dbReference type="SUPFAM" id="SSF56784">
    <property type="entry name" value="HAD-like"/>
    <property type="match status" value="1"/>
</dbReference>
<dbReference type="NCBIfam" id="TIGR01509">
    <property type="entry name" value="HAD-SF-IA-v3"/>
    <property type="match status" value="1"/>
</dbReference>
<dbReference type="PANTHER" id="PTHR43611">
    <property type="entry name" value="ALPHA-D-GLUCOSE 1-PHOSPHATE PHOSPHATASE"/>
    <property type="match status" value="1"/>
</dbReference>
<reference evidence="1" key="1">
    <citation type="journal article" date="2023" name="Int. J. Syst. Evol. Microbiol.">
        <title>Streptomyces meridianus sp. nov. isolated from brackish water of the Tagus estuary in Alcochete, Portugal.</title>
        <authorList>
            <person name="Santos J.D.N."/>
            <person name="Klimek D."/>
            <person name="Calusinska M."/>
            <person name="Lobo Da Cunha A."/>
            <person name="Catita J."/>
            <person name="Goncalves H."/>
            <person name="Gonzalez I."/>
            <person name="Reyes F."/>
            <person name="Lage O.M."/>
        </authorList>
    </citation>
    <scope>NUCLEOTIDE SEQUENCE</scope>
    <source>
        <strain evidence="1">MTZ3.1</strain>
    </source>
</reference>
<dbReference type="PANTHER" id="PTHR43611:SF3">
    <property type="entry name" value="FLAVIN MONONUCLEOTIDE HYDROLASE 1, CHLOROPLATIC"/>
    <property type="match status" value="1"/>
</dbReference>
<dbReference type="Proteomes" id="UP001167160">
    <property type="component" value="Unassembled WGS sequence"/>
</dbReference>
<gene>
    <name evidence="1" type="ORF">M1E25_09765</name>
</gene>